<dbReference type="InterPro" id="IPR011687">
    <property type="entry name" value="Nop53/GLTSCR2"/>
</dbReference>
<feature type="coiled-coil region" evidence="6">
    <location>
        <begin position="315"/>
        <end position="384"/>
    </location>
</feature>
<evidence type="ECO:0000256" key="4">
    <source>
        <dbReference type="ARBA" id="ARBA00023242"/>
    </source>
</evidence>
<protein>
    <recommendedName>
        <fullName evidence="2 5">Ribosome biogenesis protein NOP53</fullName>
    </recommendedName>
</protein>
<keyword evidence="8" id="KW-1185">Reference proteome</keyword>
<dbReference type="GO" id="GO:0005730">
    <property type="term" value="C:nucleolus"/>
    <property type="evidence" value="ECO:0007669"/>
    <property type="project" value="UniProtKB-SubCell"/>
</dbReference>
<dbReference type="GO" id="GO:0000027">
    <property type="term" value="P:ribosomal large subunit assembly"/>
    <property type="evidence" value="ECO:0007669"/>
    <property type="project" value="UniProtKB-UniRule"/>
</dbReference>
<evidence type="ECO:0000256" key="2">
    <source>
        <dbReference type="ARBA" id="ARBA00018339"/>
    </source>
</evidence>
<dbReference type="EMBL" id="JAPXFL010000004">
    <property type="protein sequence ID" value="KAK9507526.1"/>
    <property type="molecule type" value="Genomic_DNA"/>
</dbReference>
<accession>A0AAW1D9T7</accession>
<comment type="subcellular location">
    <subcellularLocation>
        <location evidence="5">Nucleus</location>
        <location evidence="5">Nucleolus</location>
    </subcellularLocation>
    <subcellularLocation>
        <location evidence="5">Nucleus</location>
        <location evidence="5">Nucleoplasm</location>
    </subcellularLocation>
</comment>
<evidence type="ECO:0000256" key="5">
    <source>
        <dbReference type="PIRNR" id="PIRNR017302"/>
    </source>
</evidence>
<dbReference type="GO" id="GO:0006364">
    <property type="term" value="P:rRNA processing"/>
    <property type="evidence" value="ECO:0007669"/>
    <property type="project" value="TreeGrafter"/>
</dbReference>
<keyword evidence="3 5" id="KW-0690">Ribosome biogenesis</keyword>
<dbReference type="Pfam" id="PF07767">
    <property type="entry name" value="Nop53"/>
    <property type="match status" value="1"/>
</dbReference>
<reference evidence="7 8" key="1">
    <citation type="submission" date="2022-12" db="EMBL/GenBank/DDBJ databases">
        <title>Chromosome-level genome assembly of true bugs.</title>
        <authorList>
            <person name="Ma L."/>
            <person name="Li H."/>
        </authorList>
    </citation>
    <scope>NUCLEOTIDE SEQUENCE [LARGE SCALE GENOMIC DNA]</scope>
    <source>
        <strain evidence="7">Lab_2022b</strain>
    </source>
</reference>
<evidence type="ECO:0000313" key="7">
    <source>
        <dbReference type="EMBL" id="KAK9507526.1"/>
    </source>
</evidence>
<dbReference type="AlphaFoldDB" id="A0AAW1D9T7"/>
<dbReference type="Proteomes" id="UP001461498">
    <property type="component" value="Unassembled WGS sequence"/>
</dbReference>
<keyword evidence="6" id="KW-0175">Coiled coil</keyword>
<evidence type="ECO:0000256" key="1">
    <source>
        <dbReference type="ARBA" id="ARBA00008838"/>
    </source>
</evidence>
<organism evidence="7 8">
    <name type="scientific">Rhynocoris fuscipes</name>
    <dbReference type="NCBI Taxonomy" id="488301"/>
    <lineage>
        <taxon>Eukaryota</taxon>
        <taxon>Metazoa</taxon>
        <taxon>Ecdysozoa</taxon>
        <taxon>Arthropoda</taxon>
        <taxon>Hexapoda</taxon>
        <taxon>Insecta</taxon>
        <taxon>Pterygota</taxon>
        <taxon>Neoptera</taxon>
        <taxon>Paraneoptera</taxon>
        <taxon>Hemiptera</taxon>
        <taxon>Heteroptera</taxon>
        <taxon>Panheteroptera</taxon>
        <taxon>Cimicomorpha</taxon>
        <taxon>Reduviidae</taxon>
        <taxon>Harpactorinae</taxon>
        <taxon>Harpactorini</taxon>
        <taxon>Rhynocoris</taxon>
    </lineage>
</organism>
<comment type="similarity">
    <text evidence="1 5">Belongs to the NOP53 family.</text>
</comment>
<gene>
    <name evidence="7" type="ORF">O3M35_007363</name>
</gene>
<sequence>MSTKEVKKKKKVSKNQKIYWRKYTDVQDVEDFLNEKRLEERIGGPINKRKDEELFVIDNEPCADNILHSQKTKDKLTKKQRALLPPKCLELLNPLTSVPDPIVKRNRVKTKEERKSSIRKAIEERNRLNGIIPKKVLEAKKSRAITLRKKKETPKTQVFRNDVWETSNNEEKDNFEKIEWLNEDTVRHNLTSLGAFEFGIPRGIRKKKSVVPTIELPHPGTSYNPSLKDHQELISAVVEKEMEKQKKEAHIKRVTNDMFSKVTAKEKANNWIEEMSQGLPNTPEIKLEDSIKEEIEEEGGEYKAINPPVTFTKKKTKKQRRIQRLEREAALKRKEAKIEKKKKADLYKLRFIDRNIKKTESIHQKNLEKRKKLAELNVARTKRLGGRQYEEQDLDFARSCELKGNLRSLKTTGNILVDRFYSLQKRNMLVPSVKRIGKKKKVKSFIKASHKLENIENNK</sequence>
<dbReference type="GO" id="GO:0005654">
    <property type="term" value="C:nucleoplasm"/>
    <property type="evidence" value="ECO:0007669"/>
    <property type="project" value="UniProtKB-SubCell"/>
</dbReference>
<dbReference type="PANTHER" id="PTHR14211:SF7">
    <property type="entry name" value="RIBOSOME BIOGENESIS PROTEIN NOP53"/>
    <property type="match status" value="1"/>
</dbReference>
<keyword evidence="4 5" id="KW-0539">Nucleus</keyword>
<comment type="caution">
    <text evidence="7">The sequence shown here is derived from an EMBL/GenBank/DDBJ whole genome shotgun (WGS) entry which is preliminary data.</text>
</comment>
<evidence type="ECO:0000313" key="8">
    <source>
        <dbReference type="Proteomes" id="UP001461498"/>
    </source>
</evidence>
<name>A0AAW1D9T7_9HEMI</name>
<evidence type="ECO:0000256" key="3">
    <source>
        <dbReference type="ARBA" id="ARBA00022517"/>
    </source>
</evidence>
<evidence type="ECO:0000256" key="6">
    <source>
        <dbReference type="SAM" id="Coils"/>
    </source>
</evidence>
<dbReference type="GO" id="GO:0008097">
    <property type="term" value="F:5S rRNA binding"/>
    <property type="evidence" value="ECO:0007669"/>
    <property type="project" value="TreeGrafter"/>
</dbReference>
<dbReference type="PIRSF" id="PIRSF017302">
    <property type="entry name" value="Gltscr2"/>
    <property type="match status" value="1"/>
</dbReference>
<comment type="function">
    <text evidence="5">May play a role in ribosome biogenesis.</text>
</comment>
<proteinExistence type="inferred from homology"/>
<dbReference type="PANTHER" id="PTHR14211">
    <property type="entry name" value="GLIOMA SUPPRESSOR CANDIDATE REGION GENE 2"/>
    <property type="match status" value="1"/>
</dbReference>